<keyword evidence="2" id="KW-0472">Membrane</keyword>
<accession>A0A7S2UHT7</accession>
<feature type="transmembrane region" description="Helical" evidence="2">
    <location>
        <begin position="403"/>
        <end position="427"/>
    </location>
</feature>
<dbReference type="InterPro" id="IPR047769">
    <property type="entry name" value="MFS_ArsJ"/>
</dbReference>
<feature type="transmembrane region" description="Helical" evidence="2">
    <location>
        <begin position="114"/>
        <end position="135"/>
    </location>
</feature>
<protein>
    <recommendedName>
        <fullName evidence="4">Major facilitator superfamily (MFS) profile domain-containing protein</fullName>
    </recommendedName>
</protein>
<proteinExistence type="predicted"/>
<dbReference type="PANTHER" id="PTHR23547:SF1">
    <property type="entry name" value="MAJOR FACILITATOR SUPERFAMILY MFS_1"/>
    <property type="match status" value="1"/>
</dbReference>
<feature type="transmembrane region" description="Helical" evidence="2">
    <location>
        <begin position="82"/>
        <end position="108"/>
    </location>
</feature>
<dbReference type="SUPFAM" id="SSF103473">
    <property type="entry name" value="MFS general substrate transporter"/>
    <property type="match status" value="2"/>
</dbReference>
<feature type="transmembrane region" description="Helical" evidence="2">
    <location>
        <begin position="142"/>
        <end position="162"/>
    </location>
</feature>
<dbReference type="InterPro" id="IPR036259">
    <property type="entry name" value="MFS_trans_sf"/>
</dbReference>
<evidence type="ECO:0008006" key="4">
    <source>
        <dbReference type="Google" id="ProtNLM"/>
    </source>
</evidence>
<dbReference type="EMBL" id="HBHQ01015312">
    <property type="protein sequence ID" value="CAD9818386.1"/>
    <property type="molecule type" value="Transcribed_RNA"/>
</dbReference>
<keyword evidence="2" id="KW-1133">Transmembrane helix</keyword>
<evidence type="ECO:0000256" key="2">
    <source>
        <dbReference type="SAM" id="Phobius"/>
    </source>
</evidence>
<feature type="transmembrane region" description="Helical" evidence="2">
    <location>
        <begin position="434"/>
        <end position="455"/>
    </location>
</feature>
<evidence type="ECO:0000256" key="1">
    <source>
        <dbReference type="SAM" id="MobiDB-lite"/>
    </source>
</evidence>
<feature type="transmembrane region" description="Helical" evidence="2">
    <location>
        <begin position="240"/>
        <end position="262"/>
    </location>
</feature>
<sequence>MANRDDDYSDSRGGDDQSYDQSYDDNGTRDTRDNDDADRRYEDDPDGYNKGKSYNDDGEDAQLNGNEDPDRMNLTSSALRPFVIISSSYLLFTITDGAIRMIVLLHAYNKNFSAFEVAIMFSLYEVAGVVTNLLAGFMGANWGIKVTLISGLSLQLVAYGMLFGWQDDWDKNTAIIYVTIAQMFAGIAKDLTKLGGKTVTKLVTPEDQDSKLFKLVSLITGWKNSLKGVGYFLGSALLQISYFTALITMMVLVLLAMPWVILSLDRNLGMAKTKNASFMEIFTLNNKNLNWLSLARLFLFASRDFWFEVPLPFYLRSPDCLGLGSTFCNTDADCGRSAICGLDSGICENLNIGGGCGGLGMDRVYVGIFLGGYIILYGQIQSWSPQLVIGPLDQSPPNKLAAVFWNFINCLPTVIMAFVMHFAVAFINYKVPSMTIWLIAIIGVFAFIFAVNSAIHSYLVVKYAEADKIAVSVGFYYMSNALGRLFGTISSGILYTWAGENLGPEAGTNATAGLAACFLAGTFSSLLAAVVTLMIDDQEEGLKCGGCCFLIPAASGASQAYDDDKVDENDDEQYDDGFDDRDQYDKQY</sequence>
<feature type="compositionally biased region" description="Acidic residues" evidence="1">
    <location>
        <begin position="564"/>
        <end position="579"/>
    </location>
</feature>
<feature type="region of interest" description="Disordered" evidence="1">
    <location>
        <begin position="1"/>
        <end position="70"/>
    </location>
</feature>
<feature type="compositionally biased region" description="Basic and acidic residues" evidence="1">
    <location>
        <begin position="26"/>
        <end position="55"/>
    </location>
</feature>
<keyword evidence="2" id="KW-0812">Transmembrane</keyword>
<organism evidence="3">
    <name type="scientific">Attheya septentrionalis</name>
    <dbReference type="NCBI Taxonomy" id="420275"/>
    <lineage>
        <taxon>Eukaryota</taxon>
        <taxon>Sar</taxon>
        <taxon>Stramenopiles</taxon>
        <taxon>Ochrophyta</taxon>
        <taxon>Bacillariophyta</taxon>
        <taxon>Coscinodiscophyceae</taxon>
        <taxon>Chaetocerotophycidae</taxon>
        <taxon>Chaetocerotales</taxon>
        <taxon>Attheyaceae</taxon>
        <taxon>Attheya</taxon>
    </lineage>
</organism>
<gene>
    <name evidence="3" type="ORF">ASEP1449_LOCUS10218</name>
</gene>
<name>A0A7S2UHT7_9STRA</name>
<feature type="transmembrane region" description="Helical" evidence="2">
    <location>
        <begin position="510"/>
        <end position="535"/>
    </location>
</feature>
<dbReference type="AlphaFoldDB" id="A0A7S2UHT7"/>
<feature type="region of interest" description="Disordered" evidence="1">
    <location>
        <begin position="558"/>
        <end position="588"/>
    </location>
</feature>
<reference evidence="3" key="1">
    <citation type="submission" date="2021-01" db="EMBL/GenBank/DDBJ databases">
        <authorList>
            <person name="Corre E."/>
            <person name="Pelletier E."/>
            <person name="Niang G."/>
            <person name="Scheremetjew M."/>
            <person name="Finn R."/>
            <person name="Kale V."/>
            <person name="Holt S."/>
            <person name="Cochrane G."/>
            <person name="Meng A."/>
            <person name="Brown T."/>
            <person name="Cohen L."/>
        </authorList>
    </citation>
    <scope>NUCLEOTIDE SEQUENCE</scope>
    <source>
        <strain evidence="3">CCMP2084</strain>
    </source>
</reference>
<feature type="transmembrane region" description="Helical" evidence="2">
    <location>
        <begin position="364"/>
        <end position="383"/>
    </location>
</feature>
<evidence type="ECO:0000313" key="3">
    <source>
        <dbReference type="EMBL" id="CAD9818386.1"/>
    </source>
</evidence>
<feature type="transmembrane region" description="Helical" evidence="2">
    <location>
        <begin position="475"/>
        <end position="498"/>
    </location>
</feature>
<feature type="compositionally biased region" description="Basic and acidic residues" evidence="1">
    <location>
        <begin position="1"/>
        <end position="15"/>
    </location>
</feature>
<dbReference type="Gene3D" id="1.20.1250.20">
    <property type="entry name" value="MFS general substrate transporter like domains"/>
    <property type="match status" value="1"/>
</dbReference>
<dbReference type="PANTHER" id="PTHR23547">
    <property type="entry name" value="MAJOR FACILITATOR SUPERFAMILY DOMAIN, GENERAL SUBSTRATE TRANSPORTER"/>
    <property type="match status" value="1"/>
</dbReference>